<evidence type="ECO:0000313" key="1">
    <source>
        <dbReference type="EMBL" id="CAG7835023.1"/>
    </source>
</evidence>
<proteinExistence type="predicted"/>
<reference evidence="1" key="1">
    <citation type="submission" date="2021-06" db="EMBL/GenBank/DDBJ databases">
        <authorList>
            <person name="Hodson N. C."/>
            <person name="Mongue J. A."/>
            <person name="Jaron S. K."/>
        </authorList>
    </citation>
    <scope>NUCLEOTIDE SEQUENCE</scope>
</reference>
<sequence>MIPYSYSYPYDSDMRRPQAASPYTRHDQIIIRARQAEARVLQFKPHVPLYLFALKDQHRTDRALVSHFIRGLHASSGILRGLIDPTFELDVAPKKTVDSCLFG</sequence>
<dbReference type="EMBL" id="CAJVCH010570482">
    <property type="protein sequence ID" value="CAG7835023.1"/>
    <property type="molecule type" value="Genomic_DNA"/>
</dbReference>
<accession>A0A8J2LGJ0</accession>
<evidence type="ECO:0000313" key="2">
    <source>
        <dbReference type="Proteomes" id="UP000708208"/>
    </source>
</evidence>
<organism evidence="1 2">
    <name type="scientific">Allacma fusca</name>
    <dbReference type="NCBI Taxonomy" id="39272"/>
    <lineage>
        <taxon>Eukaryota</taxon>
        <taxon>Metazoa</taxon>
        <taxon>Ecdysozoa</taxon>
        <taxon>Arthropoda</taxon>
        <taxon>Hexapoda</taxon>
        <taxon>Collembola</taxon>
        <taxon>Symphypleona</taxon>
        <taxon>Sminthuridae</taxon>
        <taxon>Allacma</taxon>
    </lineage>
</organism>
<comment type="caution">
    <text evidence="1">The sequence shown here is derived from an EMBL/GenBank/DDBJ whole genome shotgun (WGS) entry which is preliminary data.</text>
</comment>
<gene>
    <name evidence="1" type="ORF">AFUS01_LOCUS44453</name>
</gene>
<name>A0A8J2LGJ0_9HEXA</name>
<protein>
    <submittedName>
        <fullName evidence="1">Uncharacterized protein</fullName>
    </submittedName>
</protein>
<keyword evidence="2" id="KW-1185">Reference proteome</keyword>
<dbReference type="Proteomes" id="UP000708208">
    <property type="component" value="Unassembled WGS sequence"/>
</dbReference>
<dbReference type="AlphaFoldDB" id="A0A8J2LGJ0"/>